<evidence type="ECO:0000256" key="2">
    <source>
        <dbReference type="SAM" id="MobiDB-lite"/>
    </source>
</evidence>
<dbReference type="InterPro" id="IPR016103">
    <property type="entry name" value="ProQ/FinO"/>
</dbReference>
<name>A0AAW8PZF2_VIBPH</name>
<proteinExistence type="predicted"/>
<feature type="compositionally biased region" description="Basic residues" evidence="2">
    <location>
        <begin position="169"/>
        <end position="189"/>
    </location>
</feature>
<dbReference type="AlphaFoldDB" id="A0AAW8PZF2"/>
<sequence length="267" mass="30238">MNNDVKKNKTEAPRHHLRSQGENGDKKRSGNFKRNGKPSGNRRPSGKKPAKKMSKTKIKTLKSFLLCKKFWPRVFNIYDPKPLCNGMRQVLLEDAEERGIKVSNSTVYNALFWMTSTIQYKQALVRYHSRFDQNGEIAGVVTDDEKAKAQEFIDNAPTNAKKVAEKALNKSKRPQGNHRGNNRPHQGHRRQGENQRRQPTIGYRGKGGQSRQSSQSRDGETSRPAPRFNNRDEQQSVARTQRAPKVTYRSSSPRSSASSQATSTSNS</sequence>
<feature type="compositionally biased region" description="Basic residues" evidence="2">
    <location>
        <begin position="44"/>
        <end position="55"/>
    </location>
</feature>
<accession>A0AAW8PZF2</accession>
<keyword evidence="1" id="KW-0694">RNA-binding</keyword>
<dbReference type="InterPro" id="IPR036442">
    <property type="entry name" value="ProQ/FinO_sf"/>
</dbReference>
<dbReference type="EMBL" id="JAUHGG010000003">
    <property type="protein sequence ID" value="MDS1821652.1"/>
    <property type="molecule type" value="Genomic_DNA"/>
</dbReference>
<gene>
    <name evidence="4" type="ORF">QX249_13340</name>
</gene>
<comment type="caution">
    <text evidence="4">The sequence shown here is derived from an EMBL/GenBank/DDBJ whole genome shotgun (WGS) entry which is preliminary data.</text>
</comment>
<dbReference type="SUPFAM" id="SSF48657">
    <property type="entry name" value="FinO-like"/>
    <property type="match status" value="1"/>
</dbReference>
<feature type="compositionally biased region" description="Basic and acidic residues" evidence="2">
    <location>
        <begin position="1"/>
        <end position="14"/>
    </location>
</feature>
<evidence type="ECO:0000259" key="3">
    <source>
        <dbReference type="Pfam" id="PF04352"/>
    </source>
</evidence>
<evidence type="ECO:0000313" key="4">
    <source>
        <dbReference type="EMBL" id="MDS1821652.1"/>
    </source>
</evidence>
<evidence type="ECO:0000313" key="5">
    <source>
        <dbReference type="Proteomes" id="UP001253193"/>
    </source>
</evidence>
<dbReference type="Pfam" id="PF04352">
    <property type="entry name" value="ProQ"/>
    <property type="match status" value="1"/>
</dbReference>
<feature type="region of interest" description="Disordered" evidence="2">
    <location>
        <begin position="167"/>
        <end position="267"/>
    </location>
</feature>
<reference evidence="4" key="1">
    <citation type="submission" date="2023-06" db="EMBL/GenBank/DDBJ databases">
        <title>Genomic Diversity of Vibrio spp. and Metagenomic Analysis of Pathogens in Florida Gulf Coastal Waters Following Hurricane Ian.</title>
        <authorList>
            <person name="Brumfield K.D."/>
        </authorList>
    </citation>
    <scope>NUCLEOTIDE SEQUENCE</scope>
    <source>
        <strain evidence="4">WBS2B-138</strain>
    </source>
</reference>
<evidence type="ECO:0000256" key="1">
    <source>
        <dbReference type="ARBA" id="ARBA00022884"/>
    </source>
</evidence>
<protein>
    <submittedName>
        <fullName evidence="4">ProQ/FINO family protein</fullName>
    </submittedName>
</protein>
<feature type="domain" description="ProQ/FinO" evidence="3">
    <location>
        <begin position="69"/>
        <end position="158"/>
    </location>
</feature>
<dbReference type="GO" id="GO:0003723">
    <property type="term" value="F:RNA binding"/>
    <property type="evidence" value="ECO:0007669"/>
    <property type="project" value="UniProtKB-KW"/>
</dbReference>
<organism evidence="4 5">
    <name type="scientific">Vibrio parahaemolyticus</name>
    <dbReference type="NCBI Taxonomy" id="670"/>
    <lineage>
        <taxon>Bacteria</taxon>
        <taxon>Pseudomonadati</taxon>
        <taxon>Pseudomonadota</taxon>
        <taxon>Gammaproteobacteria</taxon>
        <taxon>Vibrionales</taxon>
        <taxon>Vibrionaceae</taxon>
        <taxon>Vibrio</taxon>
    </lineage>
</organism>
<dbReference type="Gene3D" id="1.10.1710.10">
    <property type="entry name" value="ProQ/FinO domain"/>
    <property type="match status" value="1"/>
</dbReference>
<feature type="compositionally biased region" description="Low complexity" evidence="2">
    <location>
        <begin position="249"/>
        <end position="267"/>
    </location>
</feature>
<feature type="region of interest" description="Disordered" evidence="2">
    <location>
        <begin position="1"/>
        <end position="55"/>
    </location>
</feature>
<dbReference type="RefSeq" id="WP_311020567.1">
    <property type="nucleotide sequence ID" value="NZ_JAUHGG010000003.1"/>
</dbReference>
<dbReference type="Proteomes" id="UP001253193">
    <property type="component" value="Unassembled WGS sequence"/>
</dbReference>